<dbReference type="KEGG" id="maqu:Maq22A_1p35660"/>
<dbReference type="PATRIC" id="fig|270351.10.peg.6428"/>
<gene>
    <name evidence="1" type="ORF">Maq22A_1p35660</name>
</gene>
<reference evidence="2" key="2">
    <citation type="submission" date="2015-01" db="EMBL/GenBank/DDBJ databases">
        <title>Complete genome sequence of Methylobacterium aquaticum strain 22A.</title>
        <authorList>
            <person name="Tani A."/>
            <person name="Ogura Y."/>
            <person name="Hayashi T."/>
        </authorList>
    </citation>
    <scope>NUCLEOTIDE SEQUENCE [LARGE SCALE GENOMIC DNA]</scope>
    <source>
        <strain evidence="2">MA-22A</strain>
        <plasmid evidence="2">Plasmid pMaq22A_1p DNA</plasmid>
    </source>
</reference>
<dbReference type="PANTHER" id="PTHR30298">
    <property type="entry name" value="H REPEAT-ASSOCIATED PREDICTED TRANSPOSASE"/>
    <property type="match status" value="1"/>
</dbReference>
<dbReference type="EMBL" id="AP014705">
    <property type="protein sequence ID" value="BAQ49360.1"/>
    <property type="molecule type" value="Genomic_DNA"/>
</dbReference>
<sequence length="164" mass="18400">MPKSADVPKSAPDMTFSASVVEKGHGRIETRRLSVSRECVAYLGWPGAAQICRIERIRETKGRISREIAYAVTSLTPEQADPDALLALWRDHWLIKNRLHWRRDVILREDDSRIRTGASPQALAAMRNAMLHLVKDAPGPLRAIREAFAENRLRAIKAAQSGLL</sequence>
<evidence type="ECO:0000313" key="1">
    <source>
        <dbReference type="EMBL" id="BAQ49360.1"/>
    </source>
</evidence>
<geneLocation type="plasmid" evidence="2">
    <name>pMaq22A_1p DNA</name>
</geneLocation>
<dbReference type="NCBIfam" id="NF033564">
    <property type="entry name" value="transpos_ISAs1"/>
    <property type="match status" value="1"/>
</dbReference>
<protein>
    <submittedName>
        <fullName evidence="1">Transposase</fullName>
    </submittedName>
</protein>
<dbReference type="Proteomes" id="UP000061432">
    <property type="component" value="Plasmid pMaq22A_1p"/>
</dbReference>
<name>A0A0C6G0S6_9HYPH</name>
<dbReference type="InterPro" id="IPR051698">
    <property type="entry name" value="Transposase_11-like"/>
</dbReference>
<dbReference type="PANTHER" id="PTHR30298:SF0">
    <property type="entry name" value="PROTEIN YBFL-RELATED"/>
    <property type="match status" value="1"/>
</dbReference>
<dbReference type="InterPro" id="IPR047647">
    <property type="entry name" value="ISAs1_transpos"/>
</dbReference>
<reference evidence="1 2" key="1">
    <citation type="journal article" date="2015" name="Genome Announc.">
        <title>Complete Genome Sequence of Methylobacterium aquaticum Strain 22A, Isolated from Racomitrium japonicum Moss.</title>
        <authorList>
            <person name="Tani A."/>
            <person name="Ogura Y."/>
            <person name="Hayashi T."/>
            <person name="Kimbara K."/>
        </authorList>
    </citation>
    <scope>NUCLEOTIDE SEQUENCE [LARGE SCALE GENOMIC DNA]</scope>
    <source>
        <strain evidence="1 2">MA-22A</strain>
        <plasmid evidence="2">Plasmid pMaq22A_1p DNA</plasmid>
    </source>
</reference>
<dbReference type="AlphaFoldDB" id="A0A0C6G0S6"/>
<organism evidence="1 2">
    <name type="scientific">Methylobacterium aquaticum</name>
    <dbReference type="NCBI Taxonomy" id="270351"/>
    <lineage>
        <taxon>Bacteria</taxon>
        <taxon>Pseudomonadati</taxon>
        <taxon>Pseudomonadota</taxon>
        <taxon>Alphaproteobacteria</taxon>
        <taxon>Hyphomicrobiales</taxon>
        <taxon>Methylobacteriaceae</taxon>
        <taxon>Methylobacterium</taxon>
    </lineage>
</organism>
<evidence type="ECO:0000313" key="2">
    <source>
        <dbReference type="Proteomes" id="UP000061432"/>
    </source>
</evidence>
<accession>A0A0C6G0S6</accession>
<proteinExistence type="predicted"/>
<keyword evidence="1" id="KW-0614">Plasmid</keyword>